<keyword evidence="2" id="KW-1185">Reference proteome</keyword>
<evidence type="ECO:0000313" key="2">
    <source>
        <dbReference type="Proteomes" id="UP001196413"/>
    </source>
</evidence>
<sequence>MGGEGEAYLRIKAKERGTEEVKLREALEREDGRDQGEKIKKDVRRSWALTVM</sequence>
<proteinExistence type="predicted"/>
<evidence type="ECO:0000313" key="1">
    <source>
        <dbReference type="EMBL" id="KAJ1373069.1"/>
    </source>
</evidence>
<dbReference type="Proteomes" id="UP001196413">
    <property type="component" value="Unassembled WGS sequence"/>
</dbReference>
<dbReference type="EMBL" id="JAHQIW010007224">
    <property type="protein sequence ID" value="KAJ1373069.1"/>
    <property type="molecule type" value="Genomic_DNA"/>
</dbReference>
<name>A0AAD5WJN5_PARTN</name>
<accession>A0AAD5WJN5</accession>
<dbReference type="AlphaFoldDB" id="A0AAD5WJN5"/>
<comment type="caution">
    <text evidence="1">The sequence shown here is derived from an EMBL/GenBank/DDBJ whole genome shotgun (WGS) entry which is preliminary data.</text>
</comment>
<reference evidence="1" key="1">
    <citation type="submission" date="2021-06" db="EMBL/GenBank/DDBJ databases">
        <title>Parelaphostrongylus tenuis whole genome reference sequence.</title>
        <authorList>
            <person name="Garwood T.J."/>
            <person name="Larsen P.A."/>
            <person name="Fountain-Jones N.M."/>
            <person name="Garbe J.R."/>
            <person name="Macchietto M.G."/>
            <person name="Kania S.A."/>
            <person name="Gerhold R.W."/>
            <person name="Richards J.E."/>
            <person name="Wolf T.M."/>
        </authorList>
    </citation>
    <scope>NUCLEOTIDE SEQUENCE</scope>
    <source>
        <strain evidence="1">MNPRO001-30</strain>
        <tissue evidence="1">Meninges</tissue>
    </source>
</reference>
<protein>
    <submittedName>
        <fullName evidence="1">Uncharacterized protein</fullName>
    </submittedName>
</protein>
<organism evidence="1 2">
    <name type="scientific">Parelaphostrongylus tenuis</name>
    <name type="common">Meningeal worm</name>
    <dbReference type="NCBI Taxonomy" id="148309"/>
    <lineage>
        <taxon>Eukaryota</taxon>
        <taxon>Metazoa</taxon>
        <taxon>Ecdysozoa</taxon>
        <taxon>Nematoda</taxon>
        <taxon>Chromadorea</taxon>
        <taxon>Rhabditida</taxon>
        <taxon>Rhabditina</taxon>
        <taxon>Rhabditomorpha</taxon>
        <taxon>Strongyloidea</taxon>
        <taxon>Metastrongylidae</taxon>
        <taxon>Parelaphostrongylus</taxon>
    </lineage>
</organism>
<gene>
    <name evidence="1" type="ORF">KIN20_035400</name>
</gene>